<comment type="subcellular location">
    <subcellularLocation>
        <location evidence="2">Cell membrane</location>
        <topology evidence="2">Lipid-anchor</topology>
        <topology evidence="2">GPI-anchor</topology>
    </subcellularLocation>
    <subcellularLocation>
        <location evidence="1">Secreted</location>
        <location evidence="1">Cell wall</location>
    </subcellularLocation>
</comment>
<dbReference type="HOGENOM" id="CLU_035846_0_0_1"/>
<dbReference type="RefSeq" id="XP_001385189.1">
    <property type="nucleotide sequence ID" value="XM_001385152.1"/>
</dbReference>
<evidence type="ECO:0000256" key="2">
    <source>
        <dbReference type="ARBA" id="ARBA00004609"/>
    </source>
</evidence>
<organism evidence="10 11">
    <name type="scientific">Scheffersomyces stipitis (strain ATCC 58785 / CBS 6054 / NBRC 10063 / NRRL Y-11545)</name>
    <name type="common">Yeast</name>
    <name type="synonym">Pichia stipitis</name>
    <dbReference type="NCBI Taxonomy" id="322104"/>
    <lineage>
        <taxon>Eukaryota</taxon>
        <taxon>Fungi</taxon>
        <taxon>Dikarya</taxon>
        <taxon>Ascomycota</taxon>
        <taxon>Saccharomycotina</taxon>
        <taxon>Pichiomycetes</taxon>
        <taxon>Debaryomycetaceae</taxon>
        <taxon>Scheffersomyces</taxon>
    </lineage>
</organism>
<keyword evidence="4" id="KW-0134">Cell wall</keyword>
<keyword evidence="5" id="KW-0964">Secreted</keyword>
<reference evidence="10 11" key="1">
    <citation type="journal article" date="2007" name="Nat. Biotechnol.">
        <title>Genome sequence of the lignocellulose-bioconverting and xylose-fermenting yeast Pichia stipitis.</title>
        <authorList>
            <person name="Jeffries T.W."/>
            <person name="Grigoriev I.V."/>
            <person name="Grimwood J."/>
            <person name="Laplaza J.M."/>
            <person name="Aerts A."/>
            <person name="Salamov A."/>
            <person name="Schmutz J."/>
            <person name="Lindquist E."/>
            <person name="Dehal P."/>
            <person name="Shapiro H."/>
            <person name="Jin Y.S."/>
            <person name="Passoth V."/>
            <person name="Richardson P.M."/>
        </authorList>
    </citation>
    <scope>NUCLEOTIDE SEQUENCE [LARGE SCALE GENOMIC DNA]</scope>
    <source>
        <strain evidence="11">ATCC 58785 / CBS 6054 / NBRC 10063 / NRRL Y-11545</strain>
    </source>
</reference>
<dbReference type="PANTHER" id="PTHR31018">
    <property type="entry name" value="SPORULATION-SPECIFIC PROTEIN-RELATED"/>
    <property type="match status" value="1"/>
</dbReference>
<dbReference type="Gene3D" id="3.80.20.20">
    <property type="entry name" value="Receptor L-domain"/>
    <property type="match status" value="2"/>
</dbReference>
<dbReference type="InterPro" id="IPR036941">
    <property type="entry name" value="Rcpt_L-dom_sf"/>
</dbReference>
<dbReference type="eggNOG" id="ENOG502QUZC">
    <property type="taxonomic scope" value="Eukaryota"/>
</dbReference>
<dbReference type="OMA" id="GHNYECT"/>
<evidence type="ECO:0000313" key="11">
    <source>
        <dbReference type="Proteomes" id="UP000002258"/>
    </source>
</evidence>
<dbReference type="PANTHER" id="PTHR31018:SF3">
    <property type="entry name" value="RECEPTOR PROTEIN-TYROSINE KINASE"/>
    <property type="match status" value="1"/>
</dbReference>
<dbReference type="GO" id="GO:0005886">
    <property type="term" value="C:plasma membrane"/>
    <property type="evidence" value="ECO:0007669"/>
    <property type="project" value="UniProtKB-SubCell"/>
</dbReference>
<evidence type="ECO:0000256" key="4">
    <source>
        <dbReference type="ARBA" id="ARBA00022512"/>
    </source>
</evidence>
<evidence type="ECO:0000256" key="6">
    <source>
        <dbReference type="ARBA" id="ARBA00022729"/>
    </source>
</evidence>
<keyword evidence="6 9" id="KW-0732">Signal</keyword>
<dbReference type="KEGG" id="pic:PICST_72552"/>
<dbReference type="SUPFAM" id="SSF52058">
    <property type="entry name" value="L domain-like"/>
    <property type="match status" value="2"/>
</dbReference>
<dbReference type="GO" id="GO:0009277">
    <property type="term" value="C:fungal-type cell wall"/>
    <property type="evidence" value="ECO:0007669"/>
    <property type="project" value="TreeGrafter"/>
</dbReference>
<keyword evidence="11" id="KW-1185">Reference proteome</keyword>
<feature type="region of interest" description="Disordered" evidence="8">
    <location>
        <begin position="349"/>
        <end position="393"/>
    </location>
</feature>
<protein>
    <submittedName>
        <fullName evidence="10">Hypothetical protoplast-secreted beta-1,6-N-acetylglucosaminyltransferase, contains WSC domain (ECM33)</fullName>
    </submittedName>
</protein>
<gene>
    <name evidence="10" type="primary">PST1</name>
    <name evidence="10" type="ORF">PICST_72552</name>
</gene>
<dbReference type="OrthoDB" id="536881at2759"/>
<evidence type="ECO:0000256" key="1">
    <source>
        <dbReference type="ARBA" id="ARBA00004191"/>
    </source>
</evidence>
<evidence type="ECO:0000256" key="7">
    <source>
        <dbReference type="ARBA" id="ARBA00023180"/>
    </source>
</evidence>
<dbReference type="GO" id="GO:0009986">
    <property type="term" value="C:cell surface"/>
    <property type="evidence" value="ECO:0007669"/>
    <property type="project" value="TreeGrafter"/>
</dbReference>
<feature type="signal peptide" evidence="9">
    <location>
        <begin position="1"/>
        <end position="18"/>
    </location>
</feature>
<dbReference type="STRING" id="322104.A3LVQ4"/>
<accession>A3LVQ4</accession>
<keyword evidence="10" id="KW-0808">Transferase</keyword>
<dbReference type="GeneID" id="4839588"/>
<feature type="compositionally biased region" description="Low complexity" evidence="8">
    <location>
        <begin position="357"/>
        <end position="390"/>
    </location>
</feature>
<keyword evidence="10" id="KW-0328">Glycosyltransferase</keyword>
<comment type="similarity">
    <text evidence="3">Belongs to the SPS2 family.</text>
</comment>
<dbReference type="GO" id="GO:0031505">
    <property type="term" value="P:fungal-type cell wall organization"/>
    <property type="evidence" value="ECO:0007669"/>
    <property type="project" value="TreeGrafter"/>
</dbReference>
<sequence length="417" mass="44370">MQLKSLFTVLAAGAVAHAATSTSKDPCSLSTTITAVGELETLNACSTLDGSITITGQEIINADLSGVREIKGDLKFFNSTSIVSLNLNQLQNITEGGSLSVVSLTTLASIDFTSLTNVDQVLLTSLPSLGNLVMGFGVVHAGHIEISDTAINSLSRFVSFLNTVRHLELNSNKNITSIDLTNLNTVTENLILRFNGDDCDVKLDTLAWASNITIQDVGDIEISNITAINGSLVLAYNTFDSFNLDSLKTIGGSIEIFANDELTEFSFHDLETIGGELSLSNNTNLENVTDSFPNLNRIKGAVNIDGGFANFSTPKLARVNGDFSFNSTNEDFSCDFFNKLRDNKDIEGHNYECTAPKKSSSSTAKSKSTSTSESSSDSTSDDSGSSSTTSKKSDGYILVPASMALTTIIGSFLAFIL</sequence>
<evidence type="ECO:0000256" key="3">
    <source>
        <dbReference type="ARBA" id="ARBA00005798"/>
    </source>
</evidence>
<dbReference type="InterPro" id="IPR051648">
    <property type="entry name" value="CWI-Assembly_Regulator"/>
</dbReference>
<feature type="chain" id="PRO_5002655834" evidence="9">
    <location>
        <begin position="19"/>
        <end position="417"/>
    </location>
</feature>
<evidence type="ECO:0000256" key="9">
    <source>
        <dbReference type="SAM" id="SignalP"/>
    </source>
</evidence>
<evidence type="ECO:0000313" key="10">
    <source>
        <dbReference type="EMBL" id="ABN67160.1"/>
    </source>
</evidence>
<proteinExistence type="inferred from homology"/>
<evidence type="ECO:0000256" key="5">
    <source>
        <dbReference type="ARBA" id="ARBA00022525"/>
    </source>
</evidence>
<dbReference type="EMBL" id="CP000499">
    <property type="protein sequence ID" value="ABN67160.1"/>
    <property type="molecule type" value="Genomic_DNA"/>
</dbReference>
<dbReference type="InParanoid" id="A3LVQ4"/>
<name>A3LVQ4_PICST</name>
<dbReference type="GO" id="GO:0016757">
    <property type="term" value="F:glycosyltransferase activity"/>
    <property type="evidence" value="ECO:0007669"/>
    <property type="project" value="UniProtKB-KW"/>
</dbReference>
<evidence type="ECO:0000256" key="8">
    <source>
        <dbReference type="SAM" id="MobiDB-lite"/>
    </source>
</evidence>
<dbReference type="AlphaFoldDB" id="A3LVQ4"/>
<keyword evidence="7" id="KW-0325">Glycoprotein</keyword>
<dbReference type="Proteomes" id="UP000002258">
    <property type="component" value="Chromosome 5"/>
</dbReference>